<keyword evidence="1" id="KW-0472">Membrane</keyword>
<dbReference type="EMBL" id="MU003836">
    <property type="protein sequence ID" value="KAF2717784.1"/>
    <property type="molecule type" value="Genomic_DNA"/>
</dbReference>
<dbReference type="InterPro" id="IPR019595">
    <property type="entry name" value="DUF2470"/>
</dbReference>
<dbReference type="Proteomes" id="UP000799441">
    <property type="component" value="Unassembled WGS sequence"/>
</dbReference>
<accession>A0A9P4Q453</accession>
<dbReference type="Gene3D" id="3.20.180.10">
    <property type="entry name" value="PNP-oxidase-like"/>
    <property type="match status" value="1"/>
</dbReference>
<evidence type="ECO:0000259" key="2">
    <source>
        <dbReference type="Pfam" id="PF10615"/>
    </source>
</evidence>
<gene>
    <name evidence="3" type="ORF">K431DRAFT_232261</name>
</gene>
<organism evidence="3 4">
    <name type="scientific">Polychaeton citri CBS 116435</name>
    <dbReference type="NCBI Taxonomy" id="1314669"/>
    <lineage>
        <taxon>Eukaryota</taxon>
        <taxon>Fungi</taxon>
        <taxon>Dikarya</taxon>
        <taxon>Ascomycota</taxon>
        <taxon>Pezizomycotina</taxon>
        <taxon>Dothideomycetes</taxon>
        <taxon>Dothideomycetidae</taxon>
        <taxon>Capnodiales</taxon>
        <taxon>Capnodiaceae</taxon>
        <taxon>Polychaeton</taxon>
    </lineage>
</organism>
<dbReference type="PANTHER" id="PTHR37783">
    <property type="entry name" value="MEMBRANE PROTEIN, PUTATIVE (AFU_ORTHOLOGUE AFUA_1G04315)-RELATED"/>
    <property type="match status" value="1"/>
</dbReference>
<reference evidence="3" key="1">
    <citation type="journal article" date="2020" name="Stud. Mycol.">
        <title>101 Dothideomycetes genomes: a test case for predicting lifestyles and emergence of pathogens.</title>
        <authorList>
            <person name="Haridas S."/>
            <person name="Albert R."/>
            <person name="Binder M."/>
            <person name="Bloem J."/>
            <person name="Labutti K."/>
            <person name="Salamov A."/>
            <person name="Andreopoulos B."/>
            <person name="Baker S."/>
            <person name="Barry K."/>
            <person name="Bills G."/>
            <person name="Bluhm B."/>
            <person name="Cannon C."/>
            <person name="Castanera R."/>
            <person name="Culley D."/>
            <person name="Daum C."/>
            <person name="Ezra D."/>
            <person name="Gonzalez J."/>
            <person name="Henrissat B."/>
            <person name="Kuo A."/>
            <person name="Liang C."/>
            <person name="Lipzen A."/>
            <person name="Lutzoni F."/>
            <person name="Magnuson J."/>
            <person name="Mondo S."/>
            <person name="Nolan M."/>
            <person name="Ohm R."/>
            <person name="Pangilinan J."/>
            <person name="Park H.-J."/>
            <person name="Ramirez L."/>
            <person name="Alfaro M."/>
            <person name="Sun H."/>
            <person name="Tritt A."/>
            <person name="Yoshinaga Y."/>
            <person name="Zwiers L.-H."/>
            <person name="Turgeon B."/>
            <person name="Goodwin S."/>
            <person name="Spatafora J."/>
            <person name="Crous P."/>
            <person name="Grigoriev I."/>
        </authorList>
    </citation>
    <scope>NUCLEOTIDE SEQUENCE</scope>
    <source>
        <strain evidence="3">CBS 116435</strain>
    </source>
</reference>
<feature type="transmembrane region" description="Helical" evidence="1">
    <location>
        <begin position="114"/>
        <end position="134"/>
    </location>
</feature>
<dbReference type="AlphaFoldDB" id="A0A9P4Q453"/>
<keyword evidence="1" id="KW-0812">Transmembrane</keyword>
<comment type="caution">
    <text evidence="3">The sequence shown here is derived from an EMBL/GenBank/DDBJ whole genome shotgun (WGS) entry which is preliminary data.</text>
</comment>
<dbReference type="InterPro" id="IPR037119">
    <property type="entry name" value="Haem_oxidase_HugZ-like_sf"/>
</dbReference>
<keyword evidence="1" id="KW-1133">Transmembrane helix</keyword>
<feature type="domain" description="DUF2470" evidence="2">
    <location>
        <begin position="10"/>
        <end position="90"/>
    </location>
</feature>
<feature type="transmembrane region" description="Helical" evidence="1">
    <location>
        <begin position="154"/>
        <end position="177"/>
    </location>
</feature>
<dbReference type="OrthoDB" id="5553410at2759"/>
<sequence length="226" mass="25808">MAAGRDADAKQRIINHMNTDHHDSVMRYLEYYCNVDTWTAAIYNLSDINEREMVFRPKSQLAGGSNKPYHVPFSPVLGSLKEVRERVVAMDDMCITALGRSSITIKEYVPPTGLYAIEFAIIAGTFLAYSQRWWFAAGGPVEQLLGAGFAKFSWAIQPWLFAFMVVLHAAESGWLVWSRLGKHSVNPRSKVFWQWTIGHFIEGFFSFHRFDQLVATKRAEKDAKKH</sequence>
<dbReference type="Pfam" id="PF10615">
    <property type="entry name" value="DUF2470"/>
    <property type="match status" value="1"/>
</dbReference>
<evidence type="ECO:0000313" key="4">
    <source>
        <dbReference type="Proteomes" id="UP000799441"/>
    </source>
</evidence>
<dbReference type="PANTHER" id="PTHR37783:SF1">
    <property type="entry name" value="MEMBRANE PROTEIN, PUTATIVE (AFU_ORTHOLOGUE AFUA_1G04315)-RELATED"/>
    <property type="match status" value="1"/>
</dbReference>
<evidence type="ECO:0000313" key="3">
    <source>
        <dbReference type="EMBL" id="KAF2717784.1"/>
    </source>
</evidence>
<name>A0A9P4Q453_9PEZI</name>
<evidence type="ECO:0000256" key="1">
    <source>
        <dbReference type="SAM" id="Phobius"/>
    </source>
</evidence>
<keyword evidence="4" id="KW-1185">Reference proteome</keyword>
<protein>
    <recommendedName>
        <fullName evidence="2">DUF2470 domain-containing protein</fullName>
    </recommendedName>
</protein>
<proteinExistence type="predicted"/>